<evidence type="ECO:0000256" key="7">
    <source>
        <dbReference type="SAM" id="MobiDB-lite"/>
    </source>
</evidence>
<feature type="transmembrane region" description="Helical" evidence="8">
    <location>
        <begin position="313"/>
        <end position="334"/>
    </location>
</feature>
<gene>
    <name evidence="11" type="primary">107362246</name>
</gene>
<dbReference type="OMA" id="RCGRICI"/>
<feature type="disulfide bond" evidence="6">
    <location>
        <begin position="202"/>
        <end position="211"/>
    </location>
</feature>
<accession>T1KBJ4</accession>
<dbReference type="InterPro" id="IPR013032">
    <property type="entry name" value="EGF-like_CS"/>
</dbReference>
<feature type="compositionally biased region" description="Pro residues" evidence="7">
    <location>
        <begin position="378"/>
        <end position="392"/>
    </location>
</feature>
<dbReference type="PROSITE" id="PS00022">
    <property type="entry name" value="EGF_1"/>
    <property type="match status" value="4"/>
</dbReference>
<sequence length="505" mass="55604">MLRLLCFICLLVNIAVALDGPNTCIEEHEVPVVVKVPAKVPQEVTTYKWCAKIPPRCKTSKIVQVDGYKEEIHYEKNRTRVCCKGYAEARNKCVPVCSNACLHGRCISPEKCDCEPGYSGPNCDSKHTCPKGKKGKNCDQPCLCKNDARCDAVSGECICRPGWTGQDCTEPCPPGYHGFRCLDECRCSNNADCDPVNGRCKCKPGWKGQHCEIECTEAENDCIQGCYCDHGGYCNLTTGLCRCPPGYTGDYCSDACPYGTYGLNCAQRCNCNSGNESEPDSHVVCDHIAGCKVWSSSPLKIVESEPNGNHASATLILLIGMIIIVLIISGFLILKYRRELRLLNSELAFVTYISRKESNDRFDNPLYSYQATTADCKPPLPNSVSPPGPPPQASSSTKASLFSGFKRNFETNICKGSQDKSSGLPNDFLKPNLNVTSCYDDLKTTKREYNSNIYEENDSCGTRSSTLTKEPVYAEIPGSDNKDDLKESPYDSPRPIDSNNQVNKL</sequence>
<dbReference type="InterPro" id="IPR002049">
    <property type="entry name" value="LE_dom"/>
</dbReference>
<dbReference type="Pfam" id="PF23301">
    <property type="entry name" value="EGF_PEAR1L"/>
    <property type="match status" value="1"/>
</dbReference>
<dbReference type="PANTHER" id="PTHR24043:SF8">
    <property type="entry name" value="EGF-LIKE DOMAIN-CONTAINING PROTEIN"/>
    <property type="match status" value="1"/>
</dbReference>
<dbReference type="InterPro" id="IPR057138">
    <property type="entry name" value="EGF_PEAR1L-like"/>
</dbReference>
<evidence type="ECO:0000313" key="11">
    <source>
        <dbReference type="EnsemblMetazoa" id="tetur08g04300.1"/>
    </source>
</evidence>
<dbReference type="Proteomes" id="UP000015104">
    <property type="component" value="Unassembled WGS sequence"/>
</dbReference>
<protein>
    <recommendedName>
        <fullName evidence="10">EGF-like domain-containing protein</fullName>
    </recommendedName>
</protein>
<dbReference type="AlphaFoldDB" id="T1KBJ4"/>
<keyword evidence="8" id="KW-0472">Membrane</keyword>
<evidence type="ECO:0000256" key="6">
    <source>
        <dbReference type="PROSITE-ProRule" id="PRU00076"/>
    </source>
</evidence>
<dbReference type="Gene3D" id="2.170.300.10">
    <property type="entry name" value="Tie2 ligand-binding domain superfamily"/>
    <property type="match status" value="2"/>
</dbReference>
<keyword evidence="8" id="KW-1133">Transmembrane helix</keyword>
<reference evidence="12" key="1">
    <citation type="submission" date="2011-08" db="EMBL/GenBank/DDBJ databases">
        <authorList>
            <person name="Rombauts S."/>
        </authorList>
    </citation>
    <scope>NUCLEOTIDE SEQUENCE</scope>
    <source>
        <strain evidence="12">London</strain>
    </source>
</reference>
<dbReference type="PROSITE" id="PS50026">
    <property type="entry name" value="EGF_3"/>
    <property type="match status" value="3"/>
</dbReference>
<keyword evidence="1 6" id="KW-0245">EGF-like domain</keyword>
<dbReference type="GO" id="GO:0005044">
    <property type="term" value="F:scavenger receptor activity"/>
    <property type="evidence" value="ECO:0007669"/>
    <property type="project" value="InterPro"/>
</dbReference>
<proteinExistence type="inferred from homology"/>
<feature type="domain" description="EGF-like" evidence="10">
    <location>
        <begin position="218"/>
        <end position="253"/>
    </location>
</feature>
<feature type="disulfide bond" evidence="6">
    <location>
        <begin position="243"/>
        <end position="252"/>
    </location>
</feature>
<reference evidence="11" key="2">
    <citation type="submission" date="2015-06" db="UniProtKB">
        <authorList>
            <consortium name="EnsemblMetazoa"/>
        </authorList>
    </citation>
    <scope>IDENTIFICATION</scope>
</reference>
<keyword evidence="12" id="KW-1185">Reference proteome</keyword>
<dbReference type="EMBL" id="CAEY01001951">
    <property type="status" value="NOT_ANNOTATED_CDS"/>
    <property type="molecule type" value="Genomic_DNA"/>
</dbReference>
<dbReference type="OrthoDB" id="18487at2759"/>
<comment type="similarity">
    <text evidence="5">Belongs to the MEGF family.</text>
</comment>
<comment type="caution">
    <text evidence="6">Lacks conserved residue(s) required for the propagation of feature annotation.</text>
</comment>
<organism evidence="11 12">
    <name type="scientific">Tetranychus urticae</name>
    <name type="common">Two-spotted spider mite</name>
    <dbReference type="NCBI Taxonomy" id="32264"/>
    <lineage>
        <taxon>Eukaryota</taxon>
        <taxon>Metazoa</taxon>
        <taxon>Ecdysozoa</taxon>
        <taxon>Arthropoda</taxon>
        <taxon>Chelicerata</taxon>
        <taxon>Arachnida</taxon>
        <taxon>Acari</taxon>
        <taxon>Acariformes</taxon>
        <taxon>Trombidiformes</taxon>
        <taxon>Prostigmata</taxon>
        <taxon>Eleutherengona</taxon>
        <taxon>Raphignathae</taxon>
        <taxon>Tetranychoidea</taxon>
        <taxon>Tetranychidae</taxon>
        <taxon>Tetranychus</taxon>
    </lineage>
</organism>
<dbReference type="STRING" id="32264.T1KBJ4"/>
<feature type="disulfide bond" evidence="6">
    <location>
        <begin position="114"/>
        <end position="123"/>
    </location>
</feature>
<dbReference type="InterPro" id="IPR000742">
    <property type="entry name" value="EGF"/>
</dbReference>
<feature type="region of interest" description="Disordered" evidence="7">
    <location>
        <begin position="456"/>
        <end position="505"/>
    </location>
</feature>
<dbReference type="CDD" id="cd00055">
    <property type="entry name" value="EGF_Lam"/>
    <property type="match status" value="1"/>
</dbReference>
<evidence type="ECO:0000256" key="9">
    <source>
        <dbReference type="SAM" id="SignalP"/>
    </source>
</evidence>
<dbReference type="EnsemblMetazoa" id="tetur08g04300.1">
    <property type="protein sequence ID" value="tetur08g04300.1"/>
    <property type="gene ID" value="tetur08g04300"/>
</dbReference>
<dbReference type="PRINTS" id="PR00011">
    <property type="entry name" value="EGFLAMININ"/>
</dbReference>
<dbReference type="InterPro" id="IPR042635">
    <property type="entry name" value="MEGF10/SREC1/2-like"/>
</dbReference>
<dbReference type="Pfam" id="PF00053">
    <property type="entry name" value="EGF_laminin"/>
    <property type="match status" value="1"/>
</dbReference>
<evidence type="ECO:0000256" key="8">
    <source>
        <dbReference type="SAM" id="Phobius"/>
    </source>
</evidence>
<evidence type="ECO:0000313" key="12">
    <source>
        <dbReference type="Proteomes" id="UP000015104"/>
    </source>
</evidence>
<keyword evidence="4 6" id="KW-1015">Disulfide bond</keyword>
<feature type="domain" description="EGF-like" evidence="10">
    <location>
        <begin position="182"/>
        <end position="212"/>
    </location>
</feature>
<feature type="domain" description="EGF-like" evidence="10">
    <location>
        <begin position="89"/>
        <end position="124"/>
    </location>
</feature>
<dbReference type="KEGG" id="tut:107362246"/>
<feature type="region of interest" description="Disordered" evidence="7">
    <location>
        <begin position="378"/>
        <end position="398"/>
    </location>
</feature>
<evidence type="ECO:0000256" key="4">
    <source>
        <dbReference type="ARBA" id="ARBA00023157"/>
    </source>
</evidence>
<dbReference type="HOGENOM" id="CLU_540070_0_0_1"/>
<feature type="chain" id="PRO_5004581215" description="EGF-like domain-containing protein" evidence="9">
    <location>
        <begin position="18"/>
        <end position="505"/>
    </location>
</feature>
<feature type="compositionally biased region" description="Basic and acidic residues" evidence="7">
    <location>
        <begin position="480"/>
        <end position="489"/>
    </location>
</feature>
<keyword evidence="8" id="KW-0812">Transmembrane</keyword>
<dbReference type="Pfam" id="PF12661">
    <property type="entry name" value="hEGF"/>
    <property type="match status" value="2"/>
</dbReference>
<evidence type="ECO:0000256" key="2">
    <source>
        <dbReference type="ARBA" id="ARBA00022729"/>
    </source>
</evidence>
<evidence type="ECO:0000256" key="3">
    <source>
        <dbReference type="ARBA" id="ARBA00022737"/>
    </source>
</evidence>
<dbReference type="SMART" id="SM00180">
    <property type="entry name" value="EGF_Lam"/>
    <property type="match status" value="3"/>
</dbReference>
<evidence type="ECO:0000259" key="10">
    <source>
        <dbReference type="PROSITE" id="PS50026"/>
    </source>
</evidence>
<dbReference type="eggNOG" id="KOG1218">
    <property type="taxonomic scope" value="Eukaryota"/>
</dbReference>
<evidence type="ECO:0000256" key="1">
    <source>
        <dbReference type="ARBA" id="ARBA00022536"/>
    </source>
</evidence>
<dbReference type="SMART" id="SM00181">
    <property type="entry name" value="EGF"/>
    <property type="match status" value="4"/>
</dbReference>
<keyword evidence="3" id="KW-0677">Repeat</keyword>
<feature type="compositionally biased region" description="Polar residues" evidence="7">
    <location>
        <begin position="456"/>
        <end position="468"/>
    </location>
</feature>
<evidence type="ECO:0000256" key="5">
    <source>
        <dbReference type="ARBA" id="ARBA00038377"/>
    </source>
</evidence>
<dbReference type="PROSITE" id="PS01186">
    <property type="entry name" value="EGF_2"/>
    <property type="match status" value="1"/>
</dbReference>
<keyword evidence="2 9" id="KW-0732">Signal</keyword>
<dbReference type="PANTHER" id="PTHR24043">
    <property type="entry name" value="SCAVENGER RECEPTOR CLASS F"/>
    <property type="match status" value="1"/>
</dbReference>
<dbReference type="FunFam" id="2.170.300.10:FF:000041">
    <property type="entry name" value="Tyrosine protein kinase receptor tie-1, putative"/>
    <property type="match status" value="1"/>
</dbReference>
<feature type="signal peptide" evidence="9">
    <location>
        <begin position="1"/>
        <end position="17"/>
    </location>
</feature>
<name>T1KBJ4_TETUR</name>